<organism evidence="1 2">
    <name type="scientific">Nocardioides fonticola</name>
    <dbReference type="NCBI Taxonomy" id="450363"/>
    <lineage>
        <taxon>Bacteria</taxon>
        <taxon>Bacillati</taxon>
        <taxon>Actinomycetota</taxon>
        <taxon>Actinomycetes</taxon>
        <taxon>Propionibacteriales</taxon>
        <taxon>Nocardioidaceae</taxon>
        <taxon>Nocardioides</taxon>
    </lineage>
</organism>
<dbReference type="Gene3D" id="3.30.428.10">
    <property type="entry name" value="HIT-like"/>
    <property type="match status" value="1"/>
</dbReference>
<dbReference type="Proteomes" id="UP001501495">
    <property type="component" value="Unassembled WGS sequence"/>
</dbReference>
<reference evidence="2" key="1">
    <citation type="journal article" date="2019" name="Int. J. Syst. Evol. Microbiol.">
        <title>The Global Catalogue of Microorganisms (GCM) 10K type strain sequencing project: providing services to taxonomists for standard genome sequencing and annotation.</title>
        <authorList>
            <consortium name="The Broad Institute Genomics Platform"/>
            <consortium name="The Broad Institute Genome Sequencing Center for Infectious Disease"/>
            <person name="Wu L."/>
            <person name="Ma J."/>
        </authorList>
    </citation>
    <scope>NUCLEOTIDE SEQUENCE [LARGE SCALE GENOMIC DNA]</scope>
    <source>
        <strain evidence="2">JCM 16703</strain>
    </source>
</reference>
<proteinExistence type="predicted"/>
<protein>
    <recommendedName>
        <fullName evidence="3">Diadenosine tetraphosphate (Ap4A) HIT family hydrolase</fullName>
    </recommendedName>
</protein>
<accession>A0ABP7XMQ9</accession>
<evidence type="ECO:0000313" key="1">
    <source>
        <dbReference type="EMBL" id="GAA4122323.1"/>
    </source>
</evidence>
<dbReference type="EMBL" id="BAAAZH010000020">
    <property type="protein sequence ID" value="GAA4122323.1"/>
    <property type="molecule type" value="Genomic_DNA"/>
</dbReference>
<dbReference type="InterPro" id="IPR036265">
    <property type="entry name" value="HIT-like_sf"/>
</dbReference>
<name>A0ABP7XMQ9_9ACTN</name>
<dbReference type="SUPFAM" id="SSF54197">
    <property type="entry name" value="HIT-like"/>
    <property type="match status" value="1"/>
</dbReference>
<comment type="caution">
    <text evidence="1">The sequence shown here is derived from an EMBL/GenBank/DDBJ whole genome shotgun (WGS) entry which is preliminary data.</text>
</comment>
<evidence type="ECO:0000313" key="2">
    <source>
        <dbReference type="Proteomes" id="UP001501495"/>
    </source>
</evidence>
<sequence>MRPGWHSEGMAESAEQVYERVMSVADAEGRLPLPEIAGWDVFPWEVVDGVLRPKVLAPPAPEKPRNGEAGTVGCHACAVPDERVVWEDEHWQLIHLGGPSGLPVVLMLNTREHLDAGELSDDLASELGRITNRLVRIIEGLDGVGRCHVNRWGDGGRHFHLWFFGRTKGLATILGSYAVEWDEVLPPVPEDLWRDDLHTIATKLANWGGDARY</sequence>
<keyword evidence="2" id="KW-1185">Reference proteome</keyword>
<gene>
    <name evidence="1" type="ORF">GCM10022215_28060</name>
</gene>
<evidence type="ECO:0008006" key="3">
    <source>
        <dbReference type="Google" id="ProtNLM"/>
    </source>
</evidence>